<feature type="transmembrane region" description="Helical" evidence="2">
    <location>
        <begin position="621"/>
        <end position="638"/>
    </location>
</feature>
<feature type="domain" description="Aerotolerance regulator N-terminal" evidence="3">
    <location>
        <begin position="5"/>
        <end position="78"/>
    </location>
</feature>
<dbReference type="InterPro" id="IPR025297">
    <property type="entry name" value="DUF4159"/>
</dbReference>
<dbReference type="PANTHER" id="PTHR37464">
    <property type="entry name" value="BLL2463 PROTEIN"/>
    <property type="match status" value="1"/>
</dbReference>
<gene>
    <name evidence="5" type="ORF">GCM10007854_10790</name>
</gene>
<feature type="transmembrane region" description="Helical" evidence="2">
    <location>
        <begin position="61"/>
        <end position="80"/>
    </location>
</feature>
<dbReference type="PANTHER" id="PTHR37464:SF1">
    <property type="entry name" value="BLL2463 PROTEIN"/>
    <property type="match status" value="1"/>
</dbReference>
<evidence type="ECO:0000259" key="4">
    <source>
        <dbReference type="Pfam" id="PF13709"/>
    </source>
</evidence>
<dbReference type="Gene3D" id="3.40.50.880">
    <property type="match status" value="1"/>
</dbReference>
<evidence type="ECO:0000313" key="5">
    <source>
        <dbReference type="EMBL" id="GLQ20124.1"/>
    </source>
</evidence>
<feature type="transmembrane region" description="Helical" evidence="2">
    <location>
        <begin position="592"/>
        <end position="614"/>
    </location>
</feature>
<reference evidence="5" key="1">
    <citation type="journal article" date="2014" name="Int. J. Syst. Evol. Microbiol.">
        <title>Complete genome of a new Firmicutes species belonging to the dominant human colonic microbiota ('Ruminococcus bicirculans') reveals two chromosomes and a selective capacity to utilize plant glucans.</title>
        <authorList>
            <consortium name="NISC Comparative Sequencing Program"/>
            <person name="Wegmann U."/>
            <person name="Louis P."/>
            <person name="Goesmann A."/>
            <person name="Henrissat B."/>
            <person name="Duncan S.H."/>
            <person name="Flint H.J."/>
        </authorList>
    </citation>
    <scope>NUCLEOTIDE SEQUENCE</scope>
    <source>
        <strain evidence="5">NBRC 108216</strain>
    </source>
</reference>
<dbReference type="SUPFAM" id="SSF52317">
    <property type="entry name" value="Class I glutamine amidotransferase-like"/>
    <property type="match status" value="1"/>
</dbReference>
<reference evidence="5" key="2">
    <citation type="submission" date="2023-01" db="EMBL/GenBank/DDBJ databases">
        <title>Draft genome sequence of Algimonas porphyrae strain NBRC 108216.</title>
        <authorList>
            <person name="Sun Q."/>
            <person name="Mori K."/>
        </authorList>
    </citation>
    <scope>NUCLEOTIDE SEQUENCE</scope>
    <source>
        <strain evidence="5">NBRC 108216</strain>
    </source>
</reference>
<comment type="caution">
    <text evidence="5">The sequence shown here is derived from an EMBL/GenBank/DDBJ whole genome shotgun (WGS) entry which is preliminary data.</text>
</comment>
<evidence type="ECO:0000259" key="3">
    <source>
        <dbReference type="Pfam" id="PF07584"/>
    </source>
</evidence>
<dbReference type="InterPro" id="IPR029062">
    <property type="entry name" value="Class_I_gatase-like"/>
</dbReference>
<keyword evidence="2" id="KW-0812">Transmembrane</keyword>
<feature type="domain" description="DUF4159" evidence="4">
    <location>
        <begin position="655"/>
        <end position="862"/>
    </location>
</feature>
<dbReference type="Gene3D" id="3.40.50.12140">
    <property type="entry name" value="Domain of unknown function DUF4159"/>
    <property type="match status" value="1"/>
</dbReference>
<feature type="region of interest" description="Disordered" evidence="1">
    <location>
        <begin position="884"/>
        <end position="908"/>
    </location>
</feature>
<evidence type="ECO:0000313" key="6">
    <source>
        <dbReference type="Proteomes" id="UP001161390"/>
    </source>
</evidence>
<dbReference type="InterPro" id="IPR011933">
    <property type="entry name" value="Double_TM_dom"/>
</dbReference>
<evidence type="ECO:0000256" key="2">
    <source>
        <dbReference type="SAM" id="Phobius"/>
    </source>
</evidence>
<accession>A0ABQ5UYZ0</accession>
<keyword evidence="6" id="KW-1185">Reference proteome</keyword>
<organism evidence="5 6">
    <name type="scientific">Algimonas porphyrae</name>
    <dbReference type="NCBI Taxonomy" id="1128113"/>
    <lineage>
        <taxon>Bacteria</taxon>
        <taxon>Pseudomonadati</taxon>
        <taxon>Pseudomonadota</taxon>
        <taxon>Alphaproteobacteria</taxon>
        <taxon>Maricaulales</taxon>
        <taxon>Robiginitomaculaceae</taxon>
        <taxon>Algimonas</taxon>
    </lineage>
</organism>
<dbReference type="NCBIfam" id="TIGR02226">
    <property type="entry name" value="two_anch"/>
    <property type="match status" value="1"/>
</dbReference>
<dbReference type="CDD" id="cd03143">
    <property type="entry name" value="A4_beta-galactosidase_middle_domain"/>
    <property type="match status" value="1"/>
</dbReference>
<proteinExistence type="predicted"/>
<keyword evidence="2" id="KW-1133">Transmembrane helix</keyword>
<dbReference type="Proteomes" id="UP001161390">
    <property type="component" value="Unassembled WGS sequence"/>
</dbReference>
<feature type="transmembrane region" description="Helical" evidence="2">
    <location>
        <begin position="6"/>
        <end position="25"/>
    </location>
</feature>
<evidence type="ECO:0000256" key="1">
    <source>
        <dbReference type="SAM" id="MobiDB-lite"/>
    </source>
</evidence>
<name>A0ABQ5UYZ0_9PROT</name>
<dbReference type="InterPro" id="IPR024163">
    <property type="entry name" value="Aerotolerance_reg_N"/>
</dbReference>
<dbReference type="Pfam" id="PF07584">
    <property type="entry name" value="BatA"/>
    <property type="match status" value="1"/>
</dbReference>
<dbReference type="Pfam" id="PF13709">
    <property type="entry name" value="DUF4159"/>
    <property type="match status" value="1"/>
</dbReference>
<feature type="compositionally biased region" description="Low complexity" evidence="1">
    <location>
        <begin position="892"/>
        <end position="901"/>
    </location>
</feature>
<protein>
    <submittedName>
        <fullName evidence="5">RNA-binding protein</fullName>
    </submittedName>
</protein>
<dbReference type="RefSeq" id="WP_284370405.1">
    <property type="nucleotide sequence ID" value="NZ_BSNJ01000002.1"/>
</dbReference>
<sequence>MGSLTLLAPLTLLGLLALPLVWWILKISPPAPKRRLFPPLAILKGVETEEETPNATPLWLLIYRLFMAALAVFALSLPLFQRDEADTSSALSLIIDDGPAAAPVWDAITDEARRRLREAQRANRDVILVLGDDPAFDPIPASEALQQLRSATPKLVQAVPDLSDLPADRATIFLSSGVSFGDDVAMLDDLRARNATIVRPEPSATVIVPGDVRETADGFETDWFSAHGARAVQIEALSARGDVLAVTPIQFGPTDSLATGSISLPPQLRSRVTRLRIAGMRAGASTKLLDDSFGRPLVGVLAPPSGTSSPLLSEEFYAEQALQPFADLFIGNVDDVLSLNPSVLVMPDSMSSDAQAITDYVETGGVLIRFAGPQLAGAGAQDTLVPVELRSGGRSIGGALAWETPQSLAPFSAESPFVGLSIPDEVTVSRQVMARPGAETDARTWARLQDGAPVVTSTVRGEGRIILFHVTAGPEWSNLAISGLYVDMLKRILPLAKSRRPVVTSEGGDWTLDRLLGPFGELRPAPPQPIILLDRVWDDPSGSDLRGALPGYYRSGTRQRAVPTLTDPKSLRPVPTQGLSVASMDGQDPRSLAGWLLGLAILMLALDVLLSAVLSGRLRRLTPVAAVALAMVLITGSPQTATANDRIAEAALGLHLAYIETGDARIDEMSQVAMESLSTQLTARTTIEPVGVHAVSASSEGLEMYPFLYWPIRNDTPAPTETERLALNDYIAAGGTLVLDTADEAERSFRAGAPHPGLARVTDGLTIGRLEPVPSDHVLTKSFYLLQVFPGRWANGPVYVEAGGATQGGRDGVSSVIIGSNDWAAGWAIDAETGTLVDLANDIPRQREMAVRFGVNIAMYALSGNYKADQVHAAELIRRLGDANAGDGSGTDSLDSIQDLLDQAREPR</sequence>
<keyword evidence="2" id="KW-0472">Membrane</keyword>
<dbReference type="EMBL" id="BSNJ01000002">
    <property type="protein sequence ID" value="GLQ20124.1"/>
    <property type="molecule type" value="Genomic_DNA"/>
</dbReference>